<dbReference type="PANTHER" id="PTHR21859:SF60">
    <property type="entry name" value="GENE, 30302-RELATED"/>
    <property type="match status" value="1"/>
</dbReference>
<dbReference type="GO" id="GO:0007283">
    <property type="term" value="P:spermatogenesis"/>
    <property type="evidence" value="ECO:0007669"/>
    <property type="project" value="UniProtKB-KW"/>
</dbReference>
<organism evidence="5 6">
    <name type="scientific">Phodopus roborovskii</name>
    <name type="common">Roborovski's desert hamster</name>
    <name type="synonym">Cricetulus roborovskii</name>
    <dbReference type="NCBI Taxonomy" id="109678"/>
    <lineage>
        <taxon>Eukaryota</taxon>
        <taxon>Metazoa</taxon>
        <taxon>Chordata</taxon>
        <taxon>Craniata</taxon>
        <taxon>Vertebrata</taxon>
        <taxon>Euteleostomi</taxon>
        <taxon>Mammalia</taxon>
        <taxon>Eutheria</taxon>
        <taxon>Euarchontoglires</taxon>
        <taxon>Glires</taxon>
        <taxon>Rodentia</taxon>
        <taxon>Myomorpha</taxon>
        <taxon>Muroidea</taxon>
        <taxon>Cricetidae</taxon>
        <taxon>Cricetinae</taxon>
        <taxon>Phodopus</taxon>
    </lineage>
</organism>
<keyword evidence="3" id="KW-1133">Transmembrane helix</keyword>
<dbReference type="AlphaFoldDB" id="A0AAU9ZQU7"/>
<evidence type="ECO:0000256" key="1">
    <source>
        <dbReference type="ARBA" id="ARBA00035009"/>
    </source>
</evidence>
<keyword evidence="6" id="KW-1185">Reference proteome</keyword>
<feature type="compositionally biased region" description="Polar residues" evidence="2">
    <location>
        <begin position="188"/>
        <end position="200"/>
    </location>
</feature>
<dbReference type="EMBL" id="CALSGD010001466">
    <property type="protein sequence ID" value="CAH6799791.1"/>
    <property type="molecule type" value="Genomic_DNA"/>
</dbReference>
<protein>
    <submittedName>
        <fullName evidence="5">Gm30302 protein</fullName>
    </submittedName>
</protein>
<feature type="region of interest" description="Disordered" evidence="2">
    <location>
        <begin position="216"/>
        <end position="255"/>
    </location>
</feature>
<reference evidence="5" key="1">
    <citation type="submission" date="2022-06" db="EMBL/GenBank/DDBJ databases">
        <authorList>
            <person name="Andreotti S."/>
            <person name="Wyler E."/>
        </authorList>
    </citation>
    <scope>NUCLEOTIDE SEQUENCE</scope>
</reference>
<name>A0AAU9ZQU7_PHORO</name>
<feature type="region of interest" description="Disordered" evidence="2">
    <location>
        <begin position="346"/>
        <end position="381"/>
    </location>
</feature>
<feature type="region of interest" description="Disordered" evidence="2">
    <location>
        <begin position="775"/>
        <end position="795"/>
    </location>
</feature>
<feature type="compositionally biased region" description="Low complexity" evidence="2">
    <location>
        <begin position="163"/>
        <end position="176"/>
    </location>
</feature>
<evidence type="ECO:0000313" key="6">
    <source>
        <dbReference type="Proteomes" id="UP001152836"/>
    </source>
</evidence>
<feature type="region of interest" description="Disordered" evidence="2">
    <location>
        <begin position="407"/>
        <end position="433"/>
    </location>
</feature>
<feature type="region of interest" description="Disordered" evidence="2">
    <location>
        <begin position="163"/>
        <end position="200"/>
    </location>
</feature>
<evidence type="ECO:0000256" key="2">
    <source>
        <dbReference type="SAM" id="MobiDB-lite"/>
    </source>
</evidence>
<feature type="transmembrane region" description="Helical" evidence="3">
    <location>
        <begin position="20"/>
        <end position="45"/>
    </location>
</feature>
<keyword evidence="3" id="KW-0472">Membrane</keyword>
<dbReference type="GO" id="GO:0016020">
    <property type="term" value="C:membrane"/>
    <property type="evidence" value="ECO:0007669"/>
    <property type="project" value="UniProtKB-SubCell"/>
</dbReference>
<feature type="compositionally biased region" description="Polar residues" evidence="2">
    <location>
        <begin position="370"/>
        <end position="381"/>
    </location>
</feature>
<dbReference type="Pfam" id="PF14650">
    <property type="entry name" value="FAM75"/>
    <property type="match status" value="1"/>
</dbReference>
<accession>A0AAU9ZQU7</accession>
<comment type="caution">
    <text evidence="5">The sequence shown here is derived from an EMBL/GenBank/DDBJ whole genome shotgun (WGS) entry which is preliminary data.</text>
</comment>
<comment type="similarity">
    <text evidence="1">Belongs to the SPATA31 family.</text>
</comment>
<dbReference type="PANTHER" id="PTHR21859">
    <property type="entry name" value="ACROSOME-SPECIFIC PROTEIN"/>
    <property type="match status" value="1"/>
</dbReference>
<dbReference type="Proteomes" id="UP001152836">
    <property type="component" value="Unassembled WGS sequence"/>
</dbReference>
<feature type="compositionally biased region" description="Polar residues" evidence="2">
    <location>
        <begin position="85"/>
        <end position="94"/>
    </location>
</feature>
<feature type="domain" description="SPATA31" evidence="4">
    <location>
        <begin position="125"/>
        <end position="396"/>
    </location>
</feature>
<evidence type="ECO:0000256" key="3">
    <source>
        <dbReference type="SAM" id="Phobius"/>
    </source>
</evidence>
<keyword evidence="3" id="KW-0812">Transmembrane</keyword>
<dbReference type="GO" id="GO:0030154">
    <property type="term" value="P:cell differentiation"/>
    <property type="evidence" value="ECO:0007669"/>
    <property type="project" value="UniProtKB-KW"/>
</dbReference>
<proteinExistence type="inferred from homology"/>
<gene>
    <name evidence="5" type="primary">Gm30302</name>
    <name evidence="5" type="ORF">PHOROB_LOCUS10671</name>
</gene>
<feature type="region of interest" description="Disordered" evidence="2">
    <location>
        <begin position="547"/>
        <end position="572"/>
    </location>
</feature>
<feature type="compositionally biased region" description="Basic and acidic residues" evidence="2">
    <location>
        <begin position="775"/>
        <end position="788"/>
    </location>
</feature>
<feature type="region of interest" description="Disordered" evidence="2">
    <location>
        <begin position="50"/>
        <end position="115"/>
    </location>
</feature>
<evidence type="ECO:0000259" key="4">
    <source>
        <dbReference type="Pfam" id="PF14650"/>
    </source>
</evidence>
<sequence length="1127" mass="125866">METSLLQLMSISDSWMSPSSIFIPMDVIFGVLCGVGLFFLLIPFLKTPSPGSKKNTAKVRRGQSKTRKKAASAKGCRDSRENVEDTQNASQPVKSPTKHPLLDPTPHPFWNPTEKPDQLPLSPLLSYLKFLEDLMQQKFSQIFWGMSSMLSESVVATAWVSKRPSSPQSKSSSFSSTYGPFQALPMTSGPSQMSQAQQLPHQLVTPSLAGVTEAQTLDNLPSSTPNQALSSSSRRTHVQAGSTSETGIQATLPTENQPWQQYLEWKDTIGSNVQTRQADISQPTHNFTRDTLPTEAIRSASILSNHCQFLQHHEETQTEDRMTMVTEQQGSPSRLLPSQELTQLQGHFPAHSPSQPEDKPDLPQPDQPSILGSKSSKLSQMMGSVPWRMPLKEGPEKQIMYDSIKEGPSFRAKDLPGTSISSPGKGLEPRNPALRTDQRSYVNTTQDLSFLDPKIQRKLESNIMQLPVKRRWRPYLHTLESRDLTPPGVPVSSLPQIIYPSSPACGSESEYCPKVAVILENLHHRDPGGTRVETVSAARLQSPLFAHSPSDAQEMQRATAPAASHGPSKDHPEAWRSYLSTRANAYCLQAKTQQCKTIRGTGKGSLKPRTSPRIDRNEPWKMFENVASRHPYWSGTVVDPKVRTLSSEKSNRIVEVKKETPPSWKVMLGDSKIPNINLSDIESVKSNRISGHFQAYPQHSRGTVLKPQVLSEVDFKSNKQLQSFPAGLLPDRQRTLCPTTVSMPSQKSLPHLQDRYKHPKTSQGLSDVFMRRGHSQETQKLRVPKDKSPASSHKIFSPSEERKDFMRFRARSQRKKLGRMELSQAWGLNSSTQLKDIVITESQPSLDMPENEQAPVETFMNNIIRNILQYLNLRNKDKNQGASLKNESPPPSTIQTQKVATKEKLIYNMAIEAQSLLNAVAQIVMDRLRLIVRDLSEALWHRLEPLTSQVGGSCYSSEGLYDTKKCTPERRLSSGTHSSPKGHNHPFKCRGIGDKQQLSASAQRACDQHRKRVKRGMGFHHSSPTHKGNNHAFLDRRTGDKQQSGIATKTACDPDQIKVKSGMGYCPCGSPKEHKHPFLYREIGNKQQAGVLHRARDPHQSTKKGMGCGHLNSLKNKHPVMYRGTED</sequence>
<dbReference type="InterPro" id="IPR039509">
    <property type="entry name" value="SPATA31"/>
</dbReference>
<feature type="region of interest" description="Disordered" evidence="2">
    <location>
        <begin position="968"/>
        <end position="991"/>
    </location>
</feature>
<feature type="compositionally biased region" description="Basic residues" evidence="2">
    <location>
        <begin position="55"/>
        <end position="71"/>
    </location>
</feature>
<evidence type="ECO:0000313" key="5">
    <source>
        <dbReference type="EMBL" id="CAH6799791.1"/>
    </source>
</evidence>